<reference evidence="1 2" key="1">
    <citation type="submission" date="2019-06" db="EMBL/GenBank/DDBJ databases">
        <title>Sulfurimonas gotlandica sp. nov., a chemoautotrophic and psychrotolerant epsilonproteobacterium isolated from a pelagic redoxcline, and an emended description of the genus Sulfurimonas.</title>
        <authorList>
            <person name="Wang S."/>
            <person name="Jiang L."/>
            <person name="Shao Z."/>
        </authorList>
    </citation>
    <scope>NUCLEOTIDE SEQUENCE [LARGE SCALE GENOMIC DNA]</scope>
    <source>
        <strain evidence="1 2">S2-6</strain>
    </source>
</reference>
<dbReference type="Proteomes" id="UP000593719">
    <property type="component" value="Chromosome"/>
</dbReference>
<evidence type="ECO:0000313" key="2">
    <source>
        <dbReference type="Proteomes" id="UP000593719"/>
    </source>
</evidence>
<evidence type="ECO:0000313" key="1">
    <source>
        <dbReference type="EMBL" id="QOP44461.1"/>
    </source>
</evidence>
<gene>
    <name evidence="1" type="ORF">FJR45_11075</name>
</gene>
<dbReference type="KEGG" id="ssei:FJR45_11075"/>
<dbReference type="EMBL" id="CP041235">
    <property type="protein sequence ID" value="QOP44461.1"/>
    <property type="molecule type" value="Genomic_DNA"/>
</dbReference>
<name>A0A7M1B411_9BACT</name>
<protein>
    <submittedName>
        <fullName evidence="1">Uncharacterized protein</fullName>
    </submittedName>
</protein>
<organism evidence="1 2">
    <name type="scientific">Sulfurimonas sediminis</name>
    <dbReference type="NCBI Taxonomy" id="2590020"/>
    <lineage>
        <taxon>Bacteria</taxon>
        <taxon>Pseudomonadati</taxon>
        <taxon>Campylobacterota</taxon>
        <taxon>Epsilonproteobacteria</taxon>
        <taxon>Campylobacterales</taxon>
        <taxon>Sulfurimonadaceae</taxon>
        <taxon>Sulfurimonas</taxon>
    </lineage>
</organism>
<keyword evidence="2" id="KW-1185">Reference proteome</keyword>
<accession>A0A7M1B411</accession>
<sequence length="151" mass="17522">MKNSSDILNSLQNKPQFSKLSQYKCIHKIQSAFSPPLQKMIKFSYIKNKILFFVLNHPGAKQEFDNSIQSIKSALKFHTPAECENETITDIKAFVTHKPTLHRDTETLTHPRKIVSYRERATGNFDIPVHDEKLRELILSIQKIIKEKNDT</sequence>
<dbReference type="AlphaFoldDB" id="A0A7M1B411"/>
<dbReference type="RefSeq" id="WP_193150597.1">
    <property type="nucleotide sequence ID" value="NZ_CP041235.1"/>
</dbReference>
<proteinExistence type="predicted"/>